<evidence type="ECO:0000256" key="2">
    <source>
        <dbReference type="SAM" id="SignalP"/>
    </source>
</evidence>
<name>A0A246J7B1_9BURK</name>
<evidence type="ECO:0000256" key="1">
    <source>
        <dbReference type="SAM" id="MobiDB-lite"/>
    </source>
</evidence>
<sequence>MPYQPLPRRVLAAAVFVAIAATGCAANKVETASQLGESRGALEAAQASLGNSDSPDLAIARARLAEAQDAARKGDHALARRKADEADAAAALARSKGARDRSEKASDELDRSLASLRDELNRQPGAGGPGR</sequence>
<feature type="region of interest" description="Disordered" evidence="1">
    <location>
        <begin position="73"/>
        <end position="131"/>
    </location>
</feature>
<evidence type="ECO:0000313" key="3">
    <source>
        <dbReference type="EMBL" id="OWQ88416.1"/>
    </source>
</evidence>
<evidence type="ECO:0000313" key="4">
    <source>
        <dbReference type="Proteomes" id="UP000197468"/>
    </source>
</evidence>
<keyword evidence="4" id="KW-1185">Reference proteome</keyword>
<dbReference type="EMBL" id="NIOF01000007">
    <property type="protein sequence ID" value="OWQ88416.1"/>
    <property type="molecule type" value="Genomic_DNA"/>
</dbReference>
<comment type="caution">
    <text evidence="3">The sequence shown here is derived from an EMBL/GenBank/DDBJ whole genome shotgun (WGS) entry which is preliminary data.</text>
</comment>
<protein>
    <recommendedName>
        <fullName evidence="5">DUF4398 domain-containing protein</fullName>
    </recommendedName>
</protein>
<dbReference type="Gene3D" id="1.20.1270.390">
    <property type="match status" value="1"/>
</dbReference>
<feature type="chain" id="PRO_5012738280" description="DUF4398 domain-containing protein" evidence="2">
    <location>
        <begin position="26"/>
        <end position="131"/>
    </location>
</feature>
<feature type="compositionally biased region" description="Basic and acidic residues" evidence="1">
    <location>
        <begin position="73"/>
        <end position="85"/>
    </location>
</feature>
<evidence type="ECO:0008006" key="5">
    <source>
        <dbReference type="Google" id="ProtNLM"/>
    </source>
</evidence>
<feature type="signal peptide" evidence="2">
    <location>
        <begin position="1"/>
        <end position="25"/>
    </location>
</feature>
<organism evidence="3 4">
    <name type="scientific">Roseateles aquatilis</name>
    <dbReference type="NCBI Taxonomy" id="431061"/>
    <lineage>
        <taxon>Bacteria</taxon>
        <taxon>Pseudomonadati</taxon>
        <taxon>Pseudomonadota</taxon>
        <taxon>Betaproteobacteria</taxon>
        <taxon>Burkholderiales</taxon>
        <taxon>Sphaerotilaceae</taxon>
        <taxon>Roseateles</taxon>
    </lineage>
</organism>
<dbReference type="RefSeq" id="WP_088385940.1">
    <property type="nucleotide sequence ID" value="NZ_NIOF01000007.1"/>
</dbReference>
<gene>
    <name evidence="3" type="ORF">CDN99_16285</name>
</gene>
<dbReference type="OrthoDB" id="9156768at2"/>
<dbReference type="Proteomes" id="UP000197468">
    <property type="component" value="Unassembled WGS sequence"/>
</dbReference>
<keyword evidence="2" id="KW-0732">Signal</keyword>
<feature type="compositionally biased region" description="Basic and acidic residues" evidence="1">
    <location>
        <begin position="97"/>
        <end position="121"/>
    </location>
</feature>
<dbReference type="AlphaFoldDB" id="A0A246J7B1"/>
<reference evidence="3 4" key="1">
    <citation type="journal article" date="2008" name="Int. J. Syst. Evol. Microbiol.">
        <title>Description of Roseateles aquatilis sp. nov. and Roseateles terrae sp. nov., in the class Betaproteobacteria, and emended description of the genus Roseateles.</title>
        <authorList>
            <person name="Gomila M."/>
            <person name="Bowien B."/>
            <person name="Falsen E."/>
            <person name="Moore E.R."/>
            <person name="Lalucat J."/>
        </authorList>
    </citation>
    <scope>NUCLEOTIDE SEQUENCE [LARGE SCALE GENOMIC DNA]</scope>
    <source>
        <strain evidence="3 4">CCUG 48205</strain>
    </source>
</reference>
<proteinExistence type="predicted"/>
<accession>A0A246J7B1</accession>